<dbReference type="InterPro" id="IPR000387">
    <property type="entry name" value="Tyr_Pase_dom"/>
</dbReference>
<keyword evidence="2" id="KW-0472">Membrane</keyword>
<feature type="compositionally biased region" description="Low complexity" evidence="1">
    <location>
        <begin position="292"/>
        <end position="307"/>
    </location>
</feature>
<feature type="region of interest" description="Disordered" evidence="1">
    <location>
        <begin position="593"/>
        <end position="655"/>
    </location>
</feature>
<dbReference type="PROSITE" id="PS00383">
    <property type="entry name" value="TYR_PHOSPHATASE_1"/>
    <property type="match status" value="1"/>
</dbReference>
<feature type="compositionally biased region" description="Pro residues" evidence="1">
    <location>
        <begin position="308"/>
        <end position="317"/>
    </location>
</feature>
<dbReference type="EnsemblMetazoa" id="AQUA002045-RA">
    <property type="protein sequence ID" value="AQUA002045-PA"/>
    <property type="gene ID" value="AQUA002045"/>
</dbReference>
<feature type="region of interest" description="Disordered" evidence="1">
    <location>
        <begin position="935"/>
        <end position="1043"/>
    </location>
</feature>
<feature type="compositionally biased region" description="Basic and acidic residues" evidence="1">
    <location>
        <begin position="1382"/>
        <end position="1391"/>
    </location>
</feature>
<feature type="compositionally biased region" description="Basic and acidic residues" evidence="1">
    <location>
        <begin position="275"/>
        <end position="289"/>
    </location>
</feature>
<feature type="compositionally biased region" description="Low complexity" evidence="1">
    <location>
        <begin position="1116"/>
        <end position="1148"/>
    </location>
</feature>
<name>A0A182WWY5_ANOQN</name>
<dbReference type="InterPro" id="IPR029021">
    <property type="entry name" value="Prot-tyrosine_phosphatase-like"/>
</dbReference>
<feature type="region of interest" description="Disordered" evidence="1">
    <location>
        <begin position="1632"/>
        <end position="1657"/>
    </location>
</feature>
<dbReference type="GO" id="GO:0009653">
    <property type="term" value="P:anatomical structure morphogenesis"/>
    <property type="evidence" value="ECO:0007669"/>
    <property type="project" value="UniProtKB-ARBA"/>
</dbReference>
<feature type="compositionally biased region" description="Polar residues" evidence="1">
    <location>
        <begin position="706"/>
        <end position="719"/>
    </location>
</feature>
<protein>
    <recommendedName>
        <fullName evidence="7">Tyrosine-protein phosphatase domain-containing protein</fullName>
    </recommendedName>
</protein>
<feature type="region of interest" description="Disordered" evidence="1">
    <location>
        <begin position="209"/>
        <end position="247"/>
    </location>
</feature>
<feature type="compositionally biased region" description="Low complexity" evidence="1">
    <location>
        <begin position="264"/>
        <end position="273"/>
    </location>
</feature>
<dbReference type="STRING" id="34691.A0A182WWY5"/>
<feature type="compositionally biased region" description="Acidic residues" evidence="1">
    <location>
        <begin position="599"/>
        <end position="622"/>
    </location>
</feature>
<feature type="region of interest" description="Disordered" evidence="1">
    <location>
        <begin position="364"/>
        <end position="393"/>
    </location>
</feature>
<feature type="compositionally biased region" description="Low complexity" evidence="1">
    <location>
        <begin position="1209"/>
        <end position="1227"/>
    </location>
</feature>
<evidence type="ECO:0000259" key="4">
    <source>
        <dbReference type="PROSITE" id="PS50056"/>
    </source>
</evidence>
<sequence>MLDAIVYNGCTHRLLRLGVALVFVSTLVDLLAASPTTVYDSYGDNRALPVRVDDRSSGGTFFSSPLHPPHSAQQGAGETLPPVQQQLVVGGGGGVTRVPWYGLTELSDVLLLGVLVTVAVLGTLLFVVLVLGLRAKLHLLRQDRAAAGNDRAELAADYAQECSAIKCVGSGGKGKVIKTPPASPPILLLEAGAVVKPVPTTCIAVTGVDGGRRRTEQHLNQSDKRHRSPGGRGSKRRPLPVASGQPLPVATVNMSASIGATASIDSATSSASGRETTEHVTIDDKDRLHRGQPSAEQGEEQQQQQPVSPLPSAPPPPSDKRNVLKRQAVAELSVFAGLPAPGTPGSGSPTAYLQLLTPLSASSLSTSAATTDNNATPTKGEPGGGSAAGGGPLSAAESMAAARFGFSPRSIHSFTMQTATYFRFPDVDDFTPTPRTLPKRHGGAGGDETCSTPPAVDARTEEEEEDGGSQLRRTERETAAPKVAVLAPSPGSMPLPPSPPAKGNPKEGEIVTQDVVAAIVEQMEQLQAPPPPPPASTSIEPHRPTARICAPMANRRVRLKSISLDSEGARLVEENLTSTIPVQELVGMAAHRTGGFDSVIDDDDDDEEENERDDDDDDDDDGHDERANASAAHNETDEDEDEAAAAAKQRSAARAKRVRNILNLRLNIPPLPTGGGTGSMATQGRPPPPGASQSTGSVAKPIVKTVTVTGSVSNPTMSTQQQQQQPTLHHRHHIEDSNEQFYFEYFDYGDEEDETDDEYDEVEYGEEHEDNNNNNNNSSSGSGSHTVALPPVPKTPTLSQYKQKASSLDSDKLKISIQYGGSGGGGGGGGNGGGGNSSVYSSVSCGGGMSTIMSIAQCQGQGMSLHNTYSHSHTQQQFGQFQFHQQPQQQQQQQPQQHTSQQPAGQLQQPRRVSSVSVPTTPKRYQYRTAANHHYYHHQQQQQQQQQHYASGQSKLKPSYHPGPVPAPSAGGDSGGATANGNRKEKKSPLGLKAMGGCGGEGGTIPTQSQSQSPSEQGGKQDDGTKPSVPTSGRSSILQRRGSNHSLTLNLDVYNRSGGSVDLTSSSCTSLYRGSYKNLHQVQSHTQLYQPAHQHPVEPPVRVQCHQASPQQPAPGSATVGDGTTTTSGTMHNNNNNNNGNGSNANTSKKNLLQRRGSNTSLTLNLRSGVGAGGGTGSTFGLNRFSSHNSLNTGMASALGASNSHQHHSQQQQQQYHQQQHQQHQQQFPSSSMVRLAGSRKSLLERRNSNASLTLINVNQRTLSVSNCNLRGSICSLNSLLTTHTQNEPGPSDMMLEEDELDGNGDNDHHHYHHHHHHNHHHHHHHHGQHVGHSGPHHGGLHRGGGEGELRRFGSSVDAPFTGTDGAGVQSEMGRAGSRYNQAHERSEQQHHQHLHHAVGGGGHHEESRSARQRKFRSSDSLHNINVREQGLHGGHGAAGPLQSRLMDADSKLMSGSGYPQCSCQSSFDERHHYGSSENFKEHQNKLSIHRGLFQRDPATVTSTSSANNLSALGTGTMYSGCCCPCCCGCCGCCGGVAGIGSHLDGCCGVSGPLKAGGNLSSSNSNVRNISTKPLSPQTTSEDFKIYLANIQFLQNASNVLTMAYLRKLHNFFTKTYRKMVAATATAAQEAFQQQQQQKEDAAHKGQHESTKADGEAATTAGTKMMLLHSDSLHHPPVCDDESYEEEHKRMVLKIHQEFWDLPTNYQEKPLVFGSQAKNRYKTILPNEHSRVILEPERSPVAGGEPYINANYIKGPDYANNSYIATQGPLPNTIYEFWLMVYQNVARTATLAGRSCASAGLEQKIVMLTNFVENGRQKCAIYFPQTADEWVAFGSGADIDVGEMLREKDTITASIAAAEQQQQPEGQEVVGGVCQPVTVRVPCASCFFLVHNVAVEQRNGYTVRTLNVIYGAKVSDADAPDGDGSRALFELTQFRAHHYWFPDWPDHRSPKDINVLLDLSLDVLGSNVVDTPRPESSNSLKGNQPGTPGLEEVMGAAQLAALSSSCTPTVLPIVHCSAGIGRTGCLIAILNGLRQLRLSVMAHQRKQQQLKQSQAQAGEAGNGELQTGGSKSAADRMQDELEQSLPLPPVPGSGPEGRRKSTVQMDGATLLAPNAAVGRGGQREGSAAVRESGQVDILGIVCNLRLQRGGMVQNSEQYELIHRALCLYLEKLTQDGHI</sequence>
<feature type="compositionally biased region" description="Basic residues" evidence="1">
    <location>
        <begin position="1310"/>
        <end position="1341"/>
    </location>
</feature>
<keyword evidence="2" id="KW-1133">Transmembrane helix</keyword>
<organism evidence="5 6">
    <name type="scientific">Anopheles quadriannulatus</name>
    <name type="common">Mosquito</name>
    <dbReference type="NCBI Taxonomy" id="34691"/>
    <lineage>
        <taxon>Eukaryota</taxon>
        <taxon>Metazoa</taxon>
        <taxon>Ecdysozoa</taxon>
        <taxon>Arthropoda</taxon>
        <taxon>Hexapoda</taxon>
        <taxon>Insecta</taxon>
        <taxon>Pterygota</taxon>
        <taxon>Neoptera</taxon>
        <taxon>Endopterygota</taxon>
        <taxon>Diptera</taxon>
        <taxon>Nematocera</taxon>
        <taxon>Culicoidea</taxon>
        <taxon>Culicidae</taxon>
        <taxon>Anophelinae</taxon>
        <taxon>Anopheles</taxon>
    </lineage>
</organism>
<proteinExistence type="predicted"/>
<feature type="compositionally biased region" description="Gly residues" evidence="1">
    <location>
        <begin position="994"/>
        <end position="1003"/>
    </location>
</feature>
<dbReference type="InterPro" id="IPR003595">
    <property type="entry name" value="Tyr_Pase_cat"/>
</dbReference>
<dbReference type="VEuPathDB" id="VectorBase:AQUA002045"/>
<keyword evidence="2" id="KW-0812">Transmembrane</keyword>
<feature type="region of interest" description="Disordered" evidence="1">
    <location>
        <begin position="1285"/>
        <end position="1420"/>
    </location>
</feature>
<evidence type="ECO:0000313" key="6">
    <source>
        <dbReference type="Proteomes" id="UP000076407"/>
    </source>
</evidence>
<dbReference type="PROSITE" id="PS50056">
    <property type="entry name" value="TYR_PHOSPHATASE_2"/>
    <property type="match status" value="2"/>
</dbReference>
<feature type="compositionally biased region" description="Acidic residues" evidence="1">
    <location>
        <begin position="1295"/>
        <end position="1305"/>
    </location>
</feature>
<feature type="transmembrane region" description="Helical" evidence="2">
    <location>
        <begin position="109"/>
        <end position="133"/>
    </location>
</feature>
<feature type="compositionally biased region" description="Polar residues" evidence="1">
    <location>
        <begin position="1028"/>
        <end position="1038"/>
    </location>
</feature>
<dbReference type="InterPro" id="IPR000242">
    <property type="entry name" value="PTP_cat"/>
</dbReference>
<feature type="compositionally biased region" description="Basic and acidic residues" evidence="1">
    <location>
        <begin position="210"/>
        <end position="223"/>
    </location>
</feature>
<feature type="region of interest" description="Disordered" evidence="1">
    <location>
        <begin position="870"/>
        <end position="921"/>
    </location>
</feature>
<feature type="compositionally biased region" description="Polar residues" evidence="1">
    <location>
        <begin position="796"/>
        <end position="808"/>
    </location>
</feature>
<dbReference type="SMART" id="SM00404">
    <property type="entry name" value="PTPc_motif"/>
    <property type="match status" value="1"/>
</dbReference>
<feature type="domain" description="Tyrosine specific protein phosphatases" evidence="4">
    <location>
        <begin position="2013"/>
        <end position="2029"/>
    </location>
</feature>
<feature type="compositionally biased region" description="Polar residues" evidence="1">
    <location>
        <begin position="1974"/>
        <end position="1986"/>
    </location>
</feature>
<dbReference type="InterPro" id="IPR050348">
    <property type="entry name" value="Protein-Tyr_Phosphatase"/>
</dbReference>
<feature type="region of interest" description="Disordered" evidence="1">
    <location>
        <begin position="1090"/>
        <end position="1149"/>
    </location>
</feature>
<feature type="compositionally biased region" description="Basic residues" evidence="1">
    <location>
        <begin position="224"/>
        <end position="238"/>
    </location>
</feature>
<feature type="domain" description="Tyrosine-protein phosphatase" evidence="3">
    <location>
        <begin position="1715"/>
        <end position="2168"/>
    </location>
</feature>
<dbReference type="InterPro" id="IPR016130">
    <property type="entry name" value="Tyr_Pase_AS"/>
</dbReference>
<feature type="compositionally biased region" description="Low complexity" evidence="1">
    <location>
        <begin position="772"/>
        <end position="784"/>
    </location>
</feature>
<dbReference type="SMART" id="SM00194">
    <property type="entry name" value="PTPc"/>
    <property type="match status" value="1"/>
</dbReference>
<dbReference type="GO" id="GO:0048666">
    <property type="term" value="P:neuron development"/>
    <property type="evidence" value="ECO:0007669"/>
    <property type="project" value="UniProtKB-ARBA"/>
</dbReference>
<feature type="compositionally biased region" description="Polar residues" evidence="1">
    <location>
        <begin position="1193"/>
        <end position="1204"/>
    </location>
</feature>
<feature type="compositionally biased region" description="Polar residues" evidence="1">
    <location>
        <begin position="907"/>
        <end position="920"/>
    </location>
</feature>
<dbReference type="PRINTS" id="PR00700">
    <property type="entry name" value="PRTYPHPHTASE"/>
</dbReference>
<feature type="compositionally biased region" description="Low complexity" evidence="1">
    <location>
        <begin position="1004"/>
        <end position="1018"/>
    </location>
</feature>
<feature type="compositionally biased region" description="Low complexity" evidence="1">
    <location>
        <begin position="938"/>
        <end position="949"/>
    </location>
</feature>
<evidence type="ECO:0000256" key="1">
    <source>
        <dbReference type="SAM" id="MobiDB-lite"/>
    </source>
</evidence>
<dbReference type="GO" id="GO:0004725">
    <property type="term" value="F:protein tyrosine phosphatase activity"/>
    <property type="evidence" value="ECO:0007669"/>
    <property type="project" value="InterPro"/>
</dbReference>
<evidence type="ECO:0000256" key="2">
    <source>
        <dbReference type="SAM" id="Phobius"/>
    </source>
</evidence>
<dbReference type="PROSITE" id="PS50055">
    <property type="entry name" value="TYR_PHOSPHATASE_PTP"/>
    <property type="match status" value="1"/>
</dbReference>
<feature type="region of interest" description="Disordered" evidence="1">
    <location>
        <begin position="752"/>
        <end position="809"/>
    </location>
</feature>
<feature type="compositionally biased region" description="Acidic residues" evidence="1">
    <location>
        <begin position="752"/>
        <end position="769"/>
    </location>
</feature>
<feature type="compositionally biased region" description="Pro residues" evidence="1">
    <location>
        <begin position="491"/>
        <end position="502"/>
    </location>
</feature>
<evidence type="ECO:0008006" key="7">
    <source>
        <dbReference type="Google" id="ProtNLM"/>
    </source>
</evidence>
<feature type="compositionally biased region" description="Low complexity" evidence="1">
    <location>
        <begin position="968"/>
        <end position="981"/>
    </location>
</feature>
<dbReference type="Gene3D" id="3.90.190.10">
    <property type="entry name" value="Protein tyrosine phosphatase superfamily"/>
    <property type="match status" value="1"/>
</dbReference>
<feature type="compositionally biased region" description="Gly residues" evidence="1">
    <location>
        <begin position="381"/>
        <end position="392"/>
    </location>
</feature>
<accession>A0A182WWY5</accession>
<feature type="compositionally biased region" description="Basic and acidic residues" evidence="1">
    <location>
        <begin position="1638"/>
        <end position="1655"/>
    </location>
</feature>
<keyword evidence="6" id="KW-1185">Reference proteome</keyword>
<dbReference type="Proteomes" id="UP000076407">
    <property type="component" value="Unassembled WGS sequence"/>
</dbReference>
<feature type="region of interest" description="Disordered" evidence="1">
    <location>
        <begin position="1968"/>
        <end position="1990"/>
    </location>
</feature>
<feature type="region of interest" description="Disordered" evidence="1">
    <location>
        <begin position="1193"/>
        <end position="1236"/>
    </location>
</feature>
<feature type="compositionally biased region" description="Low complexity" evidence="1">
    <location>
        <begin position="870"/>
        <end position="906"/>
    </location>
</feature>
<reference evidence="5" key="1">
    <citation type="submission" date="2020-05" db="UniProtKB">
        <authorList>
            <consortium name="EnsemblMetazoa"/>
        </authorList>
    </citation>
    <scope>IDENTIFICATION</scope>
    <source>
        <strain evidence="5">SANGQUA</strain>
    </source>
</reference>
<feature type="domain" description="Tyrosine specific protein phosphatases" evidence="4">
    <location>
        <begin position="2114"/>
        <end position="2159"/>
    </location>
</feature>
<feature type="region of interest" description="Disordered" evidence="1">
    <location>
        <begin position="667"/>
        <end position="731"/>
    </location>
</feature>
<feature type="compositionally biased region" description="Low complexity" evidence="1">
    <location>
        <begin position="364"/>
        <end position="380"/>
    </location>
</feature>
<dbReference type="SUPFAM" id="SSF52799">
    <property type="entry name" value="(Phosphotyrosine protein) phosphatases II"/>
    <property type="match status" value="1"/>
</dbReference>
<evidence type="ECO:0000313" key="5">
    <source>
        <dbReference type="EnsemblMetazoa" id="AQUA002045-PA"/>
    </source>
</evidence>
<feature type="region of interest" description="Disordered" evidence="1">
    <location>
        <begin position="264"/>
        <end position="321"/>
    </location>
</feature>
<feature type="region of interest" description="Disordered" evidence="1">
    <location>
        <begin position="2049"/>
        <end position="2101"/>
    </location>
</feature>
<evidence type="ECO:0000259" key="3">
    <source>
        <dbReference type="PROSITE" id="PS50055"/>
    </source>
</evidence>
<dbReference type="Pfam" id="PF00102">
    <property type="entry name" value="Y_phosphatase"/>
    <property type="match status" value="3"/>
</dbReference>
<dbReference type="PANTHER" id="PTHR19134:SF527">
    <property type="entry name" value="TYROSINE-PROTEIN PHOSPHATASE NON-RECEPTOR TYPE 7"/>
    <property type="match status" value="1"/>
</dbReference>
<dbReference type="PANTHER" id="PTHR19134">
    <property type="entry name" value="RECEPTOR-TYPE TYROSINE-PROTEIN PHOSPHATASE"/>
    <property type="match status" value="1"/>
</dbReference>
<feature type="region of interest" description="Disordered" evidence="1">
    <location>
        <begin position="425"/>
        <end position="506"/>
    </location>
</feature>